<organism evidence="3">
    <name type="scientific">Trepomonas sp. PC1</name>
    <dbReference type="NCBI Taxonomy" id="1076344"/>
    <lineage>
        <taxon>Eukaryota</taxon>
        <taxon>Metamonada</taxon>
        <taxon>Diplomonadida</taxon>
        <taxon>Hexamitidae</taxon>
        <taxon>Hexamitinae</taxon>
        <taxon>Trepomonas</taxon>
    </lineage>
</organism>
<evidence type="ECO:0000256" key="1">
    <source>
        <dbReference type="ARBA" id="ARBA00022837"/>
    </source>
</evidence>
<dbReference type="AlphaFoldDB" id="A0A146K8Z4"/>
<proteinExistence type="predicted"/>
<gene>
    <name evidence="3" type="ORF">TPC1_14445</name>
</gene>
<reference evidence="3" key="1">
    <citation type="submission" date="2015-07" db="EMBL/GenBank/DDBJ databases">
        <title>Adaptation to a free-living lifestyle via gene acquisitions in the diplomonad Trepomonas sp. PC1.</title>
        <authorList>
            <person name="Xu F."/>
            <person name="Jerlstrom-Hultqvist J."/>
            <person name="Kolisko M."/>
            <person name="Simpson A.G.B."/>
            <person name="Roger A.J."/>
            <person name="Svard S.G."/>
            <person name="Andersson J.O."/>
        </authorList>
    </citation>
    <scope>NUCLEOTIDE SEQUENCE</scope>
    <source>
        <strain evidence="3">PC1</strain>
    </source>
</reference>
<dbReference type="Gene3D" id="1.10.238.10">
    <property type="entry name" value="EF-hand"/>
    <property type="match status" value="1"/>
</dbReference>
<evidence type="ECO:0000313" key="3">
    <source>
        <dbReference type="EMBL" id="JAP93322.1"/>
    </source>
</evidence>
<feature type="domain" description="EF-hand" evidence="2">
    <location>
        <begin position="5"/>
        <end position="40"/>
    </location>
</feature>
<evidence type="ECO:0000259" key="2">
    <source>
        <dbReference type="PROSITE" id="PS50222"/>
    </source>
</evidence>
<name>A0A146K8Z4_9EUKA</name>
<dbReference type="SMART" id="SM00054">
    <property type="entry name" value="EFh"/>
    <property type="match status" value="2"/>
</dbReference>
<accession>A0A146K8Z4</accession>
<dbReference type="PROSITE" id="PS00018">
    <property type="entry name" value="EF_HAND_1"/>
    <property type="match status" value="2"/>
</dbReference>
<feature type="domain" description="EF-hand" evidence="2">
    <location>
        <begin position="41"/>
        <end position="76"/>
    </location>
</feature>
<dbReference type="Pfam" id="PF13499">
    <property type="entry name" value="EF-hand_7"/>
    <property type="match status" value="1"/>
</dbReference>
<dbReference type="GO" id="GO:0005509">
    <property type="term" value="F:calcium ion binding"/>
    <property type="evidence" value="ECO:0007669"/>
    <property type="project" value="InterPro"/>
</dbReference>
<keyword evidence="1" id="KW-0106">Calcium</keyword>
<dbReference type="InterPro" id="IPR018247">
    <property type="entry name" value="EF_Hand_1_Ca_BS"/>
</dbReference>
<dbReference type="CDD" id="cd00051">
    <property type="entry name" value="EFh"/>
    <property type="match status" value="1"/>
</dbReference>
<dbReference type="PROSITE" id="PS50222">
    <property type="entry name" value="EF_HAND_2"/>
    <property type="match status" value="2"/>
</dbReference>
<protein>
    <submittedName>
        <fullName evidence="3">Calmodulin</fullName>
    </submittedName>
</protein>
<dbReference type="SUPFAM" id="SSF47473">
    <property type="entry name" value="EF-hand"/>
    <property type="match status" value="1"/>
</dbReference>
<feature type="non-terminal residue" evidence="3">
    <location>
        <position position="1"/>
    </location>
</feature>
<sequence>QFVAPDMQKCKIAFEKADVNHSKMLEINEIQSALQVFDLKINAENLEKIFVIIDQNKDGKLDIDEFSRLVYVLQNADLTDLKKVLFLAHDMHFDGLLDGIYHDGIFQQLGVNKEERKIIFGQVNYQDFVKMLPQRLQ</sequence>
<dbReference type="InterPro" id="IPR002048">
    <property type="entry name" value="EF_hand_dom"/>
</dbReference>
<dbReference type="EMBL" id="GDID01003284">
    <property type="protein sequence ID" value="JAP93322.1"/>
    <property type="molecule type" value="Transcribed_RNA"/>
</dbReference>
<dbReference type="InterPro" id="IPR011992">
    <property type="entry name" value="EF-hand-dom_pair"/>
</dbReference>